<dbReference type="KEGG" id="aay:WYH_02172"/>
<keyword evidence="9" id="KW-1185">Reference proteome</keyword>
<evidence type="ECO:0000259" key="7">
    <source>
        <dbReference type="PROSITE" id="PS50059"/>
    </source>
</evidence>
<proteinExistence type="inferred from homology"/>
<feature type="domain" description="PPIase FKBP-type" evidence="7">
    <location>
        <begin position="71"/>
        <end position="156"/>
    </location>
</feature>
<sequence length="161" mass="16639">MKHTLLALIAAAGITGTATAQDAQPEHGAAWFNQQTLALAERAAAGWNAMPGGLLWRRVKGDGTGPAPTLDDTVTVHYAGTLADGTRFDSSYDRGEPATFPLRGLVPAWQMAIPYMGIGDTIEIAAPATLAYGPRGRGPIPGGATLLFTVELLGIEGVAAD</sequence>
<feature type="signal peptide" evidence="6">
    <location>
        <begin position="1"/>
        <end position="20"/>
    </location>
</feature>
<name>A0A0F7KWM7_9SPHN</name>
<evidence type="ECO:0000256" key="2">
    <source>
        <dbReference type="ARBA" id="ARBA00023110"/>
    </source>
</evidence>
<evidence type="ECO:0000256" key="5">
    <source>
        <dbReference type="RuleBase" id="RU003915"/>
    </source>
</evidence>
<feature type="chain" id="PRO_5002518214" description="Peptidyl-prolyl cis-trans isomerase" evidence="6">
    <location>
        <begin position="21"/>
        <end position="161"/>
    </location>
</feature>
<evidence type="ECO:0000313" key="9">
    <source>
        <dbReference type="Proteomes" id="UP000034392"/>
    </source>
</evidence>
<dbReference type="AlphaFoldDB" id="A0A0F7KWM7"/>
<dbReference type="PANTHER" id="PTHR45779">
    <property type="entry name" value="PEPTIDYLPROLYL ISOMERASE"/>
    <property type="match status" value="1"/>
</dbReference>
<comment type="similarity">
    <text evidence="5">Belongs to the FKBP-type PPIase family.</text>
</comment>
<dbReference type="InterPro" id="IPR046357">
    <property type="entry name" value="PPIase_dom_sf"/>
</dbReference>
<organism evidence="8 9">
    <name type="scientific">Croceibacterium atlanticum</name>
    <dbReference type="NCBI Taxonomy" id="1267766"/>
    <lineage>
        <taxon>Bacteria</taxon>
        <taxon>Pseudomonadati</taxon>
        <taxon>Pseudomonadota</taxon>
        <taxon>Alphaproteobacteria</taxon>
        <taxon>Sphingomonadales</taxon>
        <taxon>Erythrobacteraceae</taxon>
        <taxon>Croceibacterium</taxon>
    </lineage>
</organism>
<dbReference type="PANTHER" id="PTHR45779:SF7">
    <property type="entry name" value="PEPTIDYLPROLYL ISOMERASE"/>
    <property type="match status" value="1"/>
</dbReference>
<dbReference type="EMBL" id="CP011452">
    <property type="protein sequence ID" value="AKH43205.1"/>
    <property type="molecule type" value="Genomic_DNA"/>
</dbReference>
<dbReference type="Pfam" id="PF00254">
    <property type="entry name" value="FKBP_C"/>
    <property type="match status" value="1"/>
</dbReference>
<evidence type="ECO:0000313" key="8">
    <source>
        <dbReference type="EMBL" id="AKH43205.1"/>
    </source>
</evidence>
<evidence type="ECO:0000256" key="4">
    <source>
        <dbReference type="PROSITE-ProRule" id="PRU00277"/>
    </source>
</evidence>
<keyword evidence="6" id="KW-0732">Signal</keyword>
<dbReference type="Proteomes" id="UP000034392">
    <property type="component" value="Chromosome"/>
</dbReference>
<dbReference type="SUPFAM" id="SSF54534">
    <property type="entry name" value="FKBP-like"/>
    <property type="match status" value="1"/>
</dbReference>
<dbReference type="PATRIC" id="fig|1267766.3.peg.2199"/>
<dbReference type="RefSeq" id="WP_046905070.1">
    <property type="nucleotide sequence ID" value="NZ_CP011452.2"/>
</dbReference>
<dbReference type="Gene3D" id="3.10.50.40">
    <property type="match status" value="1"/>
</dbReference>
<dbReference type="EC" id="5.2.1.8" evidence="5"/>
<gene>
    <name evidence="8" type="primary">fklB</name>
    <name evidence="8" type="ORF">WYH_02172</name>
</gene>
<dbReference type="InterPro" id="IPR001179">
    <property type="entry name" value="PPIase_FKBP_dom"/>
</dbReference>
<keyword evidence="2 4" id="KW-0697">Rotamase</keyword>
<dbReference type="GO" id="GO:0003755">
    <property type="term" value="F:peptidyl-prolyl cis-trans isomerase activity"/>
    <property type="evidence" value="ECO:0007669"/>
    <property type="project" value="UniProtKB-UniRule"/>
</dbReference>
<protein>
    <recommendedName>
        <fullName evidence="5">Peptidyl-prolyl cis-trans isomerase</fullName>
        <ecNumber evidence="5">5.2.1.8</ecNumber>
    </recommendedName>
</protein>
<evidence type="ECO:0000256" key="3">
    <source>
        <dbReference type="ARBA" id="ARBA00023235"/>
    </source>
</evidence>
<keyword evidence="3 4" id="KW-0413">Isomerase</keyword>
<dbReference type="PROSITE" id="PS50059">
    <property type="entry name" value="FKBP_PPIASE"/>
    <property type="match status" value="1"/>
</dbReference>
<evidence type="ECO:0000256" key="6">
    <source>
        <dbReference type="SAM" id="SignalP"/>
    </source>
</evidence>
<dbReference type="OrthoDB" id="9812109at2"/>
<dbReference type="STRING" id="1267766.WYH_02172"/>
<evidence type="ECO:0000256" key="1">
    <source>
        <dbReference type="ARBA" id="ARBA00000971"/>
    </source>
</evidence>
<reference evidence="8" key="1">
    <citation type="submission" date="2015-05" db="EMBL/GenBank/DDBJ databases">
        <title>The complete genome of Altererythrobacter atlanticus strain 26DY36.</title>
        <authorList>
            <person name="Wu Y.-H."/>
            <person name="Cheng H."/>
            <person name="Wu X.-W."/>
        </authorList>
    </citation>
    <scope>NUCLEOTIDE SEQUENCE [LARGE SCALE GENOMIC DNA]</scope>
    <source>
        <strain evidence="8">26DY36</strain>
    </source>
</reference>
<accession>A0A0F7KWM7</accession>
<comment type="catalytic activity">
    <reaction evidence="1 4 5">
        <text>[protein]-peptidylproline (omega=180) = [protein]-peptidylproline (omega=0)</text>
        <dbReference type="Rhea" id="RHEA:16237"/>
        <dbReference type="Rhea" id="RHEA-COMP:10747"/>
        <dbReference type="Rhea" id="RHEA-COMP:10748"/>
        <dbReference type="ChEBI" id="CHEBI:83833"/>
        <dbReference type="ChEBI" id="CHEBI:83834"/>
        <dbReference type="EC" id="5.2.1.8"/>
    </reaction>
</comment>
<dbReference type="InterPro" id="IPR044609">
    <property type="entry name" value="FKBP2/11"/>
</dbReference>